<name>A0ABR5ACV4_9BACL</name>
<accession>A0ABR5ACV4</accession>
<evidence type="ECO:0000313" key="1">
    <source>
        <dbReference type="EMBL" id="KIL38217.1"/>
    </source>
</evidence>
<dbReference type="EMBL" id="JXAK01000070">
    <property type="protein sequence ID" value="KIL38217.1"/>
    <property type="molecule type" value="Genomic_DNA"/>
</dbReference>
<reference evidence="1 2" key="1">
    <citation type="submission" date="2014-12" db="EMBL/GenBank/DDBJ databases">
        <title>Draft genome sequence of Paenibacillus kamchatkensis strain B-2647.</title>
        <authorList>
            <person name="Karlyshev A.V."/>
            <person name="Kudryashova E.B."/>
        </authorList>
    </citation>
    <scope>NUCLEOTIDE SEQUENCE [LARGE SCALE GENOMIC DNA]</scope>
    <source>
        <strain evidence="1 2">VKM B-2647</strain>
    </source>
</reference>
<keyword evidence="2" id="KW-1185">Reference proteome</keyword>
<organism evidence="1 2">
    <name type="scientific">Gordoniibacillus kamchatkensis</name>
    <dbReference type="NCBI Taxonomy" id="1590651"/>
    <lineage>
        <taxon>Bacteria</taxon>
        <taxon>Bacillati</taxon>
        <taxon>Bacillota</taxon>
        <taxon>Bacilli</taxon>
        <taxon>Bacillales</taxon>
        <taxon>Paenibacillaceae</taxon>
        <taxon>Gordoniibacillus</taxon>
    </lineage>
</organism>
<evidence type="ECO:0000313" key="2">
    <source>
        <dbReference type="Proteomes" id="UP000031967"/>
    </source>
</evidence>
<dbReference type="Proteomes" id="UP000031967">
    <property type="component" value="Unassembled WGS sequence"/>
</dbReference>
<protein>
    <submittedName>
        <fullName evidence="1">Uncharacterized protein</fullName>
    </submittedName>
</protein>
<gene>
    <name evidence="1" type="ORF">SD70_27700</name>
</gene>
<proteinExistence type="predicted"/>
<dbReference type="RefSeq" id="WP_041051616.1">
    <property type="nucleotide sequence ID" value="NZ_JXAK01000070.1"/>
</dbReference>
<sequence>MTQSASALAAYPDVSLEEYLIINEQTFHRILRLAKDEKKISPGTYETLSIKIFEAQDWEEAYDEIELAYHDLIDAIANKEYYTLLERLEKGEQMIEQETDPSKKTKYLAHFNTLKAQFEQMRKENVA</sequence>
<comment type="caution">
    <text evidence="1">The sequence shown here is derived from an EMBL/GenBank/DDBJ whole genome shotgun (WGS) entry which is preliminary data.</text>
</comment>